<accession>B0NU42</accession>
<sequence length="65" mass="7605">MSVWEISGLQVLPYTVQCKTYEPRNLLKTDFPCRILLGGYIRLRGKGFPPWNQAVFRISVSYLQR</sequence>
<evidence type="ECO:0000313" key="1">
    <source>
        <dbReference type="EMBL" id="EDS13885.1"/>
    </source>
</evidence>
<dbReference type="EMBL" id="ABFZ02000022">
    <property type="protein sequence ID" value="EDS13885.1"/>
    <property type="molecule type" value="Genomic_DNA"/>
</dbReference>
<organism evidence="1 2">
    <name type="scientific">Bacteroides stercoris ATCC 43183</name>
    <dbReference type="NCBI Taxonomy" id="449673"/>
    <lineage>
        <taxon>Bacteria</taxon>
        <taxon>Pseudomonadati</taxon>
        <taxon>Bacteroidota</taxon>
        <taxon>Bacteroidia</taxon>
        <taxon>Bacteroidales</taxon>
        <taxon>Bacteroidaceae</taxon>
        <taxon>Bacteroides</taxon>
    </lineage>
</organism>
<reference evidence="1 2" key="1">
    <citation type="submission" date="2007-11" db="EMBL/GenBank/DDBJ databases">
        <title>Draft genome sequence of Bacteroides stercoris(ATCC 43183).</title>
        <authorList>
            <person name="Sudarsanam P."/>
            <person name="Ley R."/>
            <person name="Guruge J."/>
            <person name="Turnbaugh P.J."/>
            <person name="Mahowald M."/>
            <person name="Liep D."/>
            <person name="Gordon J."/>
        </authorList>
    </citation>
    <scope>NUCLEOTIDE SEQUENCE [LARGE SCALE GENOMIC DNA]</scope>
    <source>
        <strain evidence="1 2">ATCC 43183</strain>
    </source>
</reference>
<comment type="caution">
    <text evidence="1">The sequence shown here is derived from an EMBL/GenBank/DDBJ whole genome shotgun (WGS) entry which is preliminary data.</text>
</comment>
<protein>
    <submittedName>
        <fullName evidence="1">Uncharacterized protein</fullName>
    </submittedName>
</protein>
<evidence type="ECO:0000313" key="2">
    <source>
        <dbReference type="Proteomes" id="UP000004713"/>
    </source>
</evidence>
<proteinExistence type="predicted"/>
<reference evidence="1 2" key="2">
    <citation type="submission" date="2007-11" db="EMBL/GenBank/DDBJ databases">
        <authorList>
            <person name="Fulton L."/>
            <person name="Clifton S."/>
            <person name="Fulton B."/>
            <person name="Xu J."/>
            <person name="Minx P."/>
            <person name="Pepin K.H."/>
            <person name="Johnson M."/>
            <person name="Thiruvilangam P."/>
            <person name="Bhonagiri V."/>
            <person name="Nash W.E."/>
            <person name="Mardis E.R."/>
            <person name="Wilson R.K."/>
        </authorList>
    </citation>
    <scope>NUCLEOTIDE SEQUENCE [LARGE SCALE GENOMIC DNA]</scope>
    <source>
        <strain evidence="1 2">ATCC 43183</strain>
    </source>
</reference>
<dbReference type="Proteomes" id="UP000004713">
    <property type="component" value="Unassembled WGS sequence"/>
</dbReference>
<name>B0NU42_BACSE</name>
<dbReference type="AlphaFoldDB" id="B0NU42"/>
<gene>
    <name evidence="1" type="ORF">BACSTE_03027</name>
</gene>
<dbReference type="HOGENOM" id="CLU_2840786_0_0_10"/>